<accession>A0ACB6FET8</accession>
<name>A0ACB6FET8_9PLEO</name>
<sequence length="551" mass="62484">MQTPSMQSQRQWYLNAQAISSANPAENAFKEALSVFQLDSRTCARFGTVQQLQSLNDLQSILNDARFRYEQEHEGKKVAKWLSKFSSRICHYGQIFDVLVQHHPEYVSLAWGAMKFLFVLVENHGKQLRVLAKGLSQIADVLPHIEFANALYPTARMQQAISEIYSRIIRFFLRAERWFQQSKLRHTWEALSRPTELYYSDLIQDVGECTKAIEVLANAGAQAEQRDMHLEIQELNKRLQNSEQMLQEMRGLLISYQSIQTSANLDTNQRLTDLQLNQIMDFLSGANALDPLKVLQYRAFMRARTRARQTRADAGSQFWLNPKFTAWESASSPTMIMVKGDYSTRFQVQRFAVDVINDLRNRTVPTLWALKSVPADGATSASAIDVIKGLVCQAIQLSISQHTERSLALSCAQFRAADSVEQWLDLLAHTIASFPQLYIIVDLETVGSSYLNGLSWLSQLTAMFQRHNSGKWISRLKILLVSYGSMMRQQDDLRNFRDIVVPVKPSHTSVLLQGRSSGSISPGLGRSRPVRGSMRTRYGGSRARHSTPVGS</sequence>
<proteinExistence type="predicted"/>
<dbReference type="Proteomes" id="UP000293547">
    <property type="component" value="Unassembled WGS sequence"/>
</dbReference>
<reference evidence="1 2" key="1">
    <citation type="journal article" date="2019" name="bioRxiv">
        <title>Genomics, evolutionary history and diagnostics of the Alternaria alternata species group including apple and Asian pear pathotypes.</title>
        <authorList>
            <person name="Armitage A.D."/>
            <person name="Cockerton H.M."/>
            <person name="Sreenivasaprasad S."/>
            <person name="Woodhall J.W."/>
            <person name="Lane C.R."/>
            <person name="Harrison R.J."/>
            <person name="Clarkson J.P."/>
        </authorList>
    </citation>
    <scope>NUCLEOTIDE SEQUENCE [LARGE SCALE GENOMIC DNA]</scope>
    <source>
        <strain evidence="1 2">FERA 650</strain>
    </source>
</reference>
<evidence type="ECO:0000313" key="2">
    <source>
        <dbReference type="Proteomes" id="UP000293547"/>
    </source>
</evidence>
<dbReference type="EMBL" id="PDWZ02000009">
    <property type="protein sequence ID" value="KAB2102996.1"/>
    <property type="molecule type" value="Genomic_DNA"/>
</dbReference>
<evidence type="ECO:0000313" key="1">
    <source>
        <dbReference type="EMBL" id="KAB2102996.1"/>
    </source>
</evidence>
<gene>
    <name evidence="1" type="ORF">AG0111_0g8721</name>
</gene>
<protein>
    <submittedName>
        <fullName evidence="1">Uncharacterized protein</fullName>
    </submittedName>
</protein>
<organism evidence="1 2">
    <name type="scientific">Alternaria gaisen</name>
    <dbReference type="NCBI Taxonomy" id="167740"/>
    <lineage>
        <taxon>Eukaryota</taxon>
        <taxon>Fungi</taxon>
        <taxon>Dikarya</taxon>
        <taxon>Ascomycota</taxon>
        <taxon>Pezizomycotina</taxon>
        <taxon>Dothideomycetes</taxon>
        <taxon>Pleosporomycetidae</taxon>
        <taxon>Pleosporales</taxon>
        <taxon>Pleosporineae</taxon>
        <taxon>Pleosporaceae</taxon>
        <taxon>Alternaria</taxon>
        <taxon>Alternaria sect. Alternaria</taxon>
    </lineage>
</organism>
<comment type="caution">
    <text evidence="1">The sequence shown here is derived from an EMBL/GenBank/DDBJ whole genome shotgun (WGS) entry which is preliminary data.</text>
</comment>
<keyword evidence="2" id="KW-1185">Reference proteome</keyword>